<evidence type="ECO:0000313" key="1">
    <source>
        <dbReference type="EMBL" id="KAI5649435.1"/>
    </source>
</evidence>
<name>A0ACB9ZSP0_CATRO</name>
<dbReference type="EMBL" id="CM044708">
    <property type="protein sequence ID" value="KAI5649435.1"/>
    <property type="molecule type" value="Genomic_DNA"/>
</dbReference>
<reference evidence="2" key="1">
    <citation type="journal article" date="2023" name="Nat. Plants">
        <title>Single-cell RNA sequencing provides a high-resolution roadmap for understanding the multicellular compartmentation of specialized metabolism.</title>
        <authorList>
            <person name="Sun S."/>
            <person name="Shen X."/>
            <person name="Li Y."/>
            <person name="Li Y."/>
            <person name="Wang S."/>
            <person name="Li R."/>
            <person name="Zhang H."/>
            <person name="Shen G."/>
            <person name="Guo B."/>
            <person name="Wei J."/>
            <person name="Xu J."/>
            <person name="St-Pierre B."/>
            <person name="Chen S."/>
            <person name="Sun C."/>
        </authorList>
    </citation>
    <scope>NUCLEOTIDE SEQUENCE [LARGE SCALE GENOMIC DNA]</scope>
</reference>
<sequence>MSTRDEEPLPNFVFEAQPLLASHASLSKMYENERQIKAHLQHQTIGRARSLKKIFKILVSLQDKMAEEKEGSVSRKKKKMKMSPDHTDSIGSWSSI</sequence>
<proteinExistence type="predicted"/>
<organism evidence="1 2">
    <name type="scientific">Catharanthus roseus</name>
    <name type="common">Madagascar periwinkle</name>
    <name type="synonym">Vinca rosea</name>
    <dbReference type="NCBI Taxonomy" id="4058"/>
    <lineage>
        <taxon>Eukaryota</taxon>
        <taxon>Viridiplantae</taxon>
        <taxon>Streptophyta</taxon>
        <taxon>Embryophyta</taxon>
        <taxon>Tracheophyta</taxon>
        <taxon>Spermatophyta</taxon>
        <taxon>Magnoliopsida</taxon>
        <taxon>eudicotyledons</taxon>
        <taxon>Gunneridae</taxon>
        <taxon>Pentapetalae</taxon>
        <taxon>asterids</taxon>
        <taxon>lamiids</taxon>
        <taxon>Gentianales</taxon>
        <taxon>Apocynaceae</taxon>
        <taxon>Rauvolfioideae</taxon>
        <taxon>Vinceae</taxon>
        <taxon>Catharanthinae</taxon>
        <taxon>Catharanthus</taxon>
    </lineage>
</organism>
<accession>A0ACB9ZSP0</accession>
<evidence type="ECO:0000313" key="2">
    <source>
        <dbReference type="Proteomes" id="UP001060085"/>
    </source>
</evidence>
<dbReference type="Proteomes" id="UP001060085">
    <property type="component" value="Linkage Group LG08"/>
</dbReference>
<keyword evidence="2" id="KW-1185">Reference proteome</keyword>
<protein>
    <submittedName>
        <fullName evidence="1">Uncharacterized protein</fullName>
    </submittedName>
</protein>
<gene>
    <name evidence="1" type="ORF">M9H77_35440</name>
</gene>
<comment type="caution">
    <text evidence="1">The sequence shown here is derived from an EMBL/GenBank/DDBJ whole genome shotgun (WGS) entry which is preliminary data.</text>
</comment>